<dbReference type="CDD" id="cd03024">
    <property type="entry name" value="DsbA_FrnE"/>
    <property type="match status" value="1"/>
</dbReference>
<protein>
    <recommendedName>
        <fullName evidence="1">DSBA-like thioredoxin domain-containing protein</fullName>
    </recommendedName>
</protein>
<proteinExistence type="predicted"/>
<sequence length="235" mass="27074">MKIEIWSDIVCPFCYIGKRQFDEALAQFNYRDDVEIVWHSYQLFPDYQQREGSDFYTEVGRLKGNNREWSIRFHNQIAEHAKRVGLEYNFEKIPFPNTFNAHLFSLYAKTKGLQHEAEEKLFLAYFTEGRNIGDLEVLAQLGEEIGLQKADVNEALSNNQFTQQVLEDIAEAKRIGVNGVPFFLINGELAVAGAQDPNEFVKALNRSWEKWSKEKNKPLIEIVKGASCDIQGNCN</sequence>
<gene>
    <name evidence="2" type="ORF">EL17_06140</name>
</gene>
<dbReference type="InterPro" id="IPR036249">
    <property type="entry name" value="Thioredoxin-like_sf"/>
</dbReference>
<dbReference type="eggNOG" id="COG2761">
    <property type="taxonomic scope" value="Bacteria"/>
</dbReference>
<dbReference type="GO" id="GO:0016491">
    <property type="term" value="F:oxidoreductase activity"/>
    <property type="evidence" value="ECO:0007669"/>
    <property type="project" value="InterPro"/>
</dbReference>
<dbReference type="STRING" id="1048983.EL17_06140"/>
<dbReference type="AlphaFoldDB" id="A0A074L444"/>
<dbReference type="RefSeq" id="WP_035072188.1">
    <property type="nucleotide sequence ID" value="NZ_JMIH01000014.1"/>
</dbReference>
<dbReference type="Proteomes" id="UP000027821">
    <property type="component" value="Unassembled WGS sequence"/>
</dbReference>
<keyword evidence="3" id="KW-1185">Reference proteome</keyword>
<evidence type="ECO:0000313" key="2">
    <source>
        <dbReference type="EMBL" id="KEO75235.1"/>
    </source>
</evidence>
<dbReference type="PANTHER" id="PTHR13887:SF41">
    <property type="entry name" value="THIOREDOXIN SUPERFAMILY PROTEIN"/>
    <property type="match status" value="1"/>
</dbReference>
<reference evidence="2 3" key="1">
    <citation type="submission" date="2014-04" db="EMBL/GenBank/DDBJ databases">
        <title>Characterization and application of a salt tolerant electro-active bacterium.</title>
        <authorList>
            <person name="Yang L."/>
            <person name="Wei S."/>
            <person name="Tay Q.X.M."/>
        </authorList>
    </citation>
    <scope>NUCLEOTIDE SEQUENCE [LARGE SCALE GENOMIC DNA]</scope>
    <source>
        <strain evidence="2 3">LY1</strain>
    </source>
</reference>
<dbReference type="EMBL" id="JMIH01000014">
    <property type="protein sequence ID" value="KEO75235.1"/>
    <property type="molecule type" value="Genomic_DNA"/>
</dbReference>
<evidence type="ECO:0000313" key="3">
    <source>
        <dbReference type="Proteomes" id="UP000027821"/>
    </source>
</evidence>
<dbReference type="InterPro" id="IPR001853">
    <property type="entry name" value="DSBA-like_thioredoxin_dom"/>
</dbReference>
<dbReference type="Pfam" id="PF01323">
    <property type="entry name" value="DSBA"/>
    <property type="match status" value="1"/>
</dbReference>
<evidence type="ECO:0000259" key="1">
    <source>
        <dbReference type="Pfam" id="PF01323"/>
    </source>
</evidence>
<dbReference type="PANTHER" id="PTHR13887">
    <property type="entry name" value="GLUTATHIONE S-TRANSFERASE KAPPA"/>
    <property type="match status" value="1"/>
</dbReference>
<comment type="caution">
    <text evidence="2">The sequence shown here is derived from an EMBL/GenBank/DDBJ whole genome shotgun (WGS) entry which is preliminary data.</text>
</comment>
<name>A0A074L444_9BACT</name>
<dbReference type="SUPFAM" id="SSF52833">
    <property type="entry name" value="Thioredoxin-like"/>
    <property type="match status" value="1"/>
</dbReference>
<accession>A0A074L444</accession>
<dbReference type="Gene3D" id="3.40.30.10">
    <property type="entry name" value="Glutaredoxin"/>
    <property type="match status" value="1"/>
</dbReference>
<feature type="domain" description="DSBA-like thioredoxin" evidence="1">
    <location>
        <begin position="3"/>
        <end position="204"/>
    </location>
</feature>
<organism evidence="2 3">
    <name type="scientific">Anditalea andensis</name>
    <dbReference type="NCBI Taxonomy" id="1048983"/>
    <lineage>
        <taxon>Bacteria</taxon>
        <taxon>Pseudomonadati</taxon>
        <taxon>Bacteroidota</taxon>
        <taxon>Cytophagia</taxon>
        <taxon>Cytophagales</taxon>
        <taxon>Cytophagaceae</taxon>
        <taxon>Anditalea</taxon>
    </lineage>
</organism>